<protein>
    <submittedName>
        <fullName evidence="4">Tyrosine-protein phosphatase domain-containing protein</fullName>
    </submittedName>
</protein>
<evidence type="ECO:0000256" key="1">
    <source>
        <dbReference type="SAM" id="MobiDB-lite"/>
    </source>
</evidence>
<feature type="region of interest" description="Disordered" evidence="1">
    <location>
        <begin position="604"/>
        <end position="644"/>
    </location>
</feature>
<evidence type="ECO:0000259" key="2">
    <source>
        <dbReference type="PROSITE" id="PS50055"/>
    </source>
</evidence>
<accession>A0A915HQP5</accession>
<dbReference type="Proteomes" id="UP000887565">
    <property type="component" value="Unplaced"/>
</dbReference>
<dbReference type="SUPFAM" id="SSF52799">
    <property type="entry name" value="(Phosphotyrosine protein) phosphatases II"/>
    <property type="match status" value="1"/>
</dbReference>
<dbReference type="PANTHER" id="PTHR19134">
    <property type="entry name" value="RECEPTOR-TYPE TYROSINE-PROTEIN PHOSPHATASE"/>
    <property type="match status" value="1"/>
</dbReference>
<organism evidence="3 4">
    <name type="scientific">Romanomermis culicivorax</name>
    <name type="common">Nematode worm</name>
    <dbReference type="NCBI Taxonomy" id="13658"/>
    <lineage>
        <taxon>Eukaryota</taxon>
        <taxon>Metazoa</taxon>
        <taxon>Ecdysozoa</taxon>
        <taxon>Nematoda</taxon>
        <taxon>Enoplea</taxon>
        <taxon>Dorylaimia</taxon>
        <taxon>Mermithida</taxon>
        <taxon>Mermithoidea</taxon>
        <taxon>Mermithidae</taxon>
        <taxon>Romanomermis</taxon>
    </lineage>
</organism>
<dbReference type="PROSITE" id="PS50055">
    <property type="entry name" value="TYR_PHOSPHATASE_PTP"/>
    <property type="match status" value="1"/>
</dbReference>
<feature type="region of interest" description="Disordered" evidence="1">
    <location>
        <begin position="548"/>
        <end position="573"/>
    </location>
</feature>
<dbReference type="InterPro" id="IPR050348">
    <property type="entry name" value="Protein-Tyr_Phosphatase"/>
</dbReference>
<dbReference type="AlphaFoldDB" id="A0A915HQP5"/>
<evidence type="ECO:0000313" key="3">
    <source>
        <dbReference type="Proteomes" id="UP000887565"/>
    </source>
</evidence>
<reference evidence="4" key="1">
    <citation type="submission" date="2022-11" db="UniProtKB">
        <authorList>
            <consortium name="WormBaseParasite"/>
        </authorList>
    </citation>
    <scope>IDENTIFICATION</scope>
</reference>
<evidence type="ECO:0000313" key="4">
    <source>
        <dbReference type="WBParaSite" id="nRc.2.0.1.t03831-RA"/>
    </source>
</evidence>
<feature type="compositionally biased region" description="Low complexity" evidence="1">
    <location>
        <begin position="551"/>
        <end position="562"/>
    </location>
</feature>
<name>A0A915HQP5_ROMCU</name>
<dbReference type="SMART" id="SM00194">
    <property type="entry name" value="PTPc"/>
    <property type="match status" value="1"/>
</dbReference>
<dbReference type="PANTHER" id="PTHR19134:SF449">
    <property type="entry name" value="TYROSINE-PROTEIN PHOSPHATASE 1"/>
    <property type="match status" value="1"/>
</dbReference>
<feature type="compositionally biased region" description="Low complexity" evidence="1">
    <location>
        <begin position="619"/>
        <end position="637"/>
    </location>
</feature>
<dbReference type="InterPro" id="IPR000242">
    <property type="entry name" value="PTP_cat"/>
</dbReference>
<dbReference type="GO" id="GO:0004725">
    <property type="term" value="F:protein tyrosine phosphatase activity"/>
    <property type="evidence" value="ECO:0007669"/>
    <property type="project" value="InterPro"/>
</dbReference>
<sequence>MEYTNCDNSHLIMFRNEKGRKIALGSTIYMTPETKIQITCGSDIRSIIVVEEKIIDQMKPIWTRNLNCQDFLPFDVHENTKKYFKTKLSARTTVDQHEIIKTYFYVVSLENPVLTLSLPDGTECAPNTASPHFSCIIQNYEAFQLKYLRVSLKALHAIIGELNSTVGEMSLRQIPVVAAGEYTCQAEVVYRTCSPFSEHRVEGTVVGHLHKSCLPLNIKSEYVKVIERLKGERLRLPELEKTLIESDPKNRNLILNGEALFVLSQHLMVPISDYENAKEYVQKNLGPCEPDPKGSRRDPLSKTQYLNIPCYVHAKVVTMNISRMLDWKMKPLIIAVLPKPPDFARFWELVVSDKIGTVLWIGDFEAGSKTLIDAYICRMANGSRELNEQRFCIMVRIRTVSVLKFDKYAIYTIKFQVKKGSVKTFGLVTVIHVLVWPINQVPPYTSSFQITELCCTIETYQQKRGAKWPGVLIHDSCSVERSAAIAALIICRQIYVERRRVNFLAVLKYVRAARLGCFNTRANGHVQMALVATCLAALAKSIQEEVAAEQKNSNSKSKSDNSVFGGSKRSQNLKKSSTYAPFSASKSPSAAVATSATSAALLTTARKQSTVPVSKTRKSVIPSKPSQSISKPSSGSQDLSLDKK</sequence>
<feature type="domain" description="Tyrosine-protein phosphatase" evidence="2">
    <location>
        <begin position="268"/>
        <end position="538"/>
    </location>
</feature>
<dbReference type="Gene3D" id="3.90.190.10">
    <property type="entry name" value="Protein tyrosine phosphatase superfamily"/>
    <property type="match status" value="1"/>
</dbReference>
<dbReference type="Pfam" id="PF00102">
    <property type="entry name" value="Y_phosphatase"/>
    <property type="match status" value="1"/>
</dbReference>
<dbReference type="WBParaSite" id="nRc.2.0.1.t03831-RA">
    <property type="protein sequence ID" value="nRc.2.0.1.t03831-RA"/>
    <property type="gene ID" value="nRc.2.0.1.g03831"/>
</dbReference>
<keyword evidence="3" id="KW-1185">Reference proteome</keyword>
<proteinExistence type="predicted"/>
<dbReference type="InterPro" id="IPR029021">
    <property type="entry name" value="Prot-tyrosine_phosphatase-like"/>
</dbReference>